<evidence type="ECO:0000256" key="4">
    <source>
        <dbReference type="ARBA" id="ARBA00022832"/>
    </source>
</evidence>
<feature type="transmembrane region" description="Helical" evidence="10">
    <location>
        <begin position="20"/>
        <end position="40"/>
    </location>
</feature>
<keyword evidence="6" id="KW-0560">Oxidoreductase</keyword>
<dbReference type="Proteomes" id="UP000294599">
    <property type="component" value="Unassembled WGS sequence"/>
</dbReference>
<dbReference type="PANTHER" id="PTHR11351">
    <property type="entry name" value="ACYL-COA DESATURASE"/>
    <property type="match status" value="1"/>
</dbReference>
<dbReference type="GO" id="GO:0016717">
    <property type="term" value="F:oxidoreductase activity, acting on paired donors, with oxidation of a pair of donors resulting in the reduction of molecular oxygen to two molecules of water"/>
    <property type="evidence" value="ECO:0007669"/>
    <property type="project" value="InterPro"/>
</dbReference>
<sequence>MLDTLLSFLDGGLTGASLPWMLLYFAIAAQLTILSVTLYLHRCQAHRGVDLHGLVSHPCRLWLWMSTGMNTKEWVAIHRKHHARCETPEDPHSPQFHGIGKVVVHGVALYTEAAKDGNILDQFGHGTPDDWIERKVYSRFKILGPALLLLINFAAFGVAGIAVWALQMLVIPILAAGLVNGLGHWWGYRNFDTDDRSHNLTPWAVLLGGEELHNNHHAFPSSARFALRRGEFDIGWMVLRALSVLRLAKIRRVAPVLERHEVSGQADHETLRAVLVHRFQVMTDYFRNVVVPVVQEEAQRAGASMRRWRRQARKALAFQSRLEGADQRWFSRRPTLHTVWEFRQRLRSLYERRGVGGEHLLKALQEWCHDAEATGIRALQQFADRLKGYRLAG</sequence>
<feature type="domain" description="Fatty acid desaturase" evidence="11">
    <location>
        <begin position="20"/>
        <end position="228"/>
    </location>
</feature>
<dbReference type="Pfam" id="PF00487">
    <property type="entry name" value="FA_desaturase"/>
    <property type="match status" value="1"/>
</dbReference>
<evidence type="ECO:0000256" key="2">
    <source>
        <dbReference type="ARBA" id="ARBA00008749"/>
    </source>
</evidence>
<dbReference type="CDD" id="cd03505">
    <property type="entry name" value="Delta9-FADS-like"/>
    <property type="match status" value="1"/>
</dbReference>
<dbReference type="GO" id="GO:0016020">
    <property type="term" value="C:membrane"/>
    <property type="evidence" value="ECO:0007669"/>
    <property type="project" value="UniProtKB-SubCell"/>
</dbReference>
<comment type="subcellular location">
    <subcellularLocation>
        <location evidence="1">Membrane</location>
        <topology evidence="1">Multi-pass membrane protein</topology>
    </subcellularLocation>
</comment>
<dbReference type="Pfam" id="PF01610">
    <property type="entry name" value="DDE_Tnp_ISL3"/>
    <property type="match status" value="1"/>
</dbReference>
<dbReference type="InterPro" id="IPR005804">
    <property type="entry name" value="FA_desaturase_dom"/>
</dbReference>
<evidence type="ECO:0000259" key="12">
    <source>
        <dbReference type="Pfam" id="PF01610"/>
    </source>
</evidence>
<feature type="transmembrane region" description="Helical" evidence="10">
    <location>
        <begin position="169"/>
        <end position="188"/>
    </location>
</feature>
<keyword evidence="9 10" id="KW-0472">Membrane</keyword>
<proteinExistence type="inferred from homology"/>
<reference evidence="13 14" key="1">
    <citation type="submission" date="2019-03" db="EMBL/GenBank/DDBJ databases">
        <title>Genomic Encyclopedia of Type Strains, Phase IV (KMG-IV): sequencing the most valuable type-strain genomes for metagenomic binning, comparative biology and taxonomic classification.</title>
        <authorList>
            <person name="Goeker M."/>
        </authorList>
    </citation>
    <scope>NUCLEOTIDE SEQUENCE [LARGE SCALE GENOMIC DNA]</scope>
    <source>
        <strain evidence="13 14">DSM 21944</strain>
    </source>
</reference>
<evidence type="ECO:0000256" key="6">
    <source>
        <dbReference type="ARBA" id="ARBA00023002"/>
    </source>
</evidence>
<comment type="similarity">
    <text evidence="2">Belongs to the fatty acid desaturase type 2 family.</text>
</comment>
<accession>A0A4S3KVH6</accession>
<name>A0A4S3KVH6_9GAMM</name>
<dbReference type="EMBL" id="SMAF01000014">
    <property type="protein sequence ID" value="TCS97197.1"/>
    <property type="molecule type" value="Genomic_DNA"/>
</dbReference>
<protein>
    <submittedName>
        <fullName evidence="13">Stearoyl-CoA desaturase (Delta-9 desaturase)</fullName>
    </submittedName>
</protein>
<evidence type="ECO:0000259" key="11">
    <source>
        <dbReference type="Pfam" id="PF00487"/>
    </source>
</evidence>
<comment type="caution">
    <text evidence="13">The sequence shown here is derived from an EMBL/GenBank/DDBJ whole genome shotgun (WGS) entry which is preliminary data.</text>
</comment>
<dbReference type="RefSeq" id="WP_132577473.1">
    <property type="nucleotide sequence ID" value="NZ_JBHLWF010000084.1"/>
</dbReference>
<evidence type="ECO:0000313" key="13">
    <source>
        <dbReference type="EMBL" id="TCS97197.1"/>
    </source>
</evidence>
<dbReference type="GO" id="GO:0006631">
    <property type="term" value="P:fatty acid metabolic process"/>
    <property type="evidence" value="ECO:0007669"/>
    <property type="project" value="UniProtKB-KW"/>
</dbReference>
<evidence type="ECO:0000256" key="3">
    <source>
        <dbReference type="ARBA" id="ARBA00022692"/>
    </source>
</evidence>
<evidence type="ECO:0000256" key="5">
    <source>
        <dbReference type="ARBA" id="ARBA00022989"/>
    </source>
</evidence>
<organism evidence="13 14">
    <name type="scientific">Pseudofulvimonas gallinarii</name>
    <dbReference type="NCBI Taxonomy" id="634155"/>
    <lineage>
        <taxon>Bacteria</taxon>
        <taxon>Pseudomonadati</taxon>
        <taxon>Pseudomonadota</taxon>
        <taxon>Gammaproteobacteria</taxon>
        <taxon>Lysobacterales</taxon>
        <taxon>Rhodanobacteraceae</taxon>
        <taxon>Pseudofulvimonas</taxon>
    </lineage>
</organism>
<dbReference type="OrthoDB" id="9768289at2"/>
<dbReference type="AlphaFoldDB" id="A0A4S3KVH6"/>
<dbReference type="PANTHER" id="PTHR11351:SF33">
    <property type="entry name" value="DELTA-9 FATTY ACID DESATURASE, DESA"/>
    <property type="match status" value="1"/>
</dbReference>
<evidence type="ECO:0000256" key="1">
    <source>
        <dbReference type="ARBA" id="ARBA00004141"/>
    </source>
</evidence>
<evidence type="ECO:0000313" key="14">
    <source>
        <dbReference type="Proteomes" id="UP000294599"/>
    </source>
</evidence>
<evidence type="ECO:0000256" key="8">
    <source>
        <dbReference type="ARBA" id="ARBA00023098"/>
    </source>
</evidence>
<dbReference type="InterPro" id="IPR002560">
    <property type="entry name" value="Transposase_DDE"/>
</dbReference>
<evidence type="ECO:0000256" key="7">
    <source>
        <dbReference type="ARBA" id="ARBA00023004"/>
    </source>
</evidence>
<keyword evidence="8" id="KW-0443">Lipid metabolism</keyword>
<keyword evidence="4" id="KW-0276">Fatty acid metabolism</keyword>
<keyword evidence="3 10" id="KW-0812">Transmembrane</keyword>
<keyword evidence="7" id="KW-0408">Iron</keyword>
<feature type="transmembrane region" description="Helical" evidence="10">
    <location>
        <begin position="142"/>
        <end position="163"/>
    </location>
</feature>
<keyword evidence="14" id="KW-1185">Reference proteome</keyword>
<gene>
    <name evidence="13" type="ORF">EDC25_11449</name>
</gene>
<keyword evidence="5 10" id="KW-1133">Transmembrane helix</keyword>
<evidence type="ECO:0000256" key="9">
    <source>
        <dbReference type="ARBA" id="ARBA00023136"/>
    </source>
</evidence>
<dbReference type="InterPro" id="IPR015876">
    <property type="entry name" value="Acyl-CoA_DS"/>
</dbReference>
<feature type="domain" description="Transposase IS204/IS1001/IS1096/IS1165 DDE" evidence="12">
    <location>
        <begin position="296"/>
        <end position="389"/>
    </location>
</feature>
<evidence type="ECO:0000256" key="10">
    <source>
        <dbReference type="SAM" id="Phobius"/>
    </source>
</evidence>